<protein>
    <submittedName>
        <fullName evidence="1">Uncharacterized protein</fullName>
    </submittedName>
</protein>
<comment type="caution">
    <text evidence="1">The sequence shown here is derived from an EMBL/GenBank/DDBJ whole genome shotgun (WGS) entry which is preliminary data.</text>
</comment>
<proteinExistence type="predicted"/>
<keyword evidence="2" id="KW-1185">Reference proteome</keyword>
<evidence type="ECO:0000313" key="1">
    <source>
        <dbReference type="EMBL" id="KAF3946119.1"/>
    </source>
</evidence>
<organism evidence="1 2">
    <name type="scientific">Castanea mollissima</name>
    <name type="common">Chinese chestnut</name>
    <dbReference type="NCBI Taxonomy" id="60419"/>
    <lineage>
        <taxon>Eukaryota</taxon>
        <taxon>Viridiplantae</taxon>
        <taxon>Streptophyta</taxon>
        <taxon>Embryophyta</taxon>
        <taxon>Tracheophyta</taxon>
        <taxon>Spermatophyta</taxon>
        <taxon>Magnoliopsida</taxon>
        <taxon>eudicotyledons</taxon>
        <taxon>Gunneridae</taxon>
        <taxon>Pentapetalae</taxon>
        <taxon>rosids</taxon>
        <taxon>fabids</taxon>
        <taxon>Fagales</taxon>
        <taxon>Fagaceae</taxon>
        <taxon>Castanea</taxon>
    </lineage>
</organism>
<dbReference type="Proteomes" id="UP000737018">
    <property type="component" value="Unassembled WGS sequence"/>
</dbReference>
<feature type="non-terminal residue" evidence="1">
    <location>
        <position position="1"/>
    </location>
</feature>
<evidence type="ECO:0000313" key="2">
    <source>
        <dbReference type="Proteomes" id="UP000737018"/>
    </source>
</evidence>
<gene>
    <name evidence="1" type="ORF">CMV_027576</name>
</gene>
<name>A0A8J4QF38_9ROSI</name>
<sequence>GREHTSFSDVAIIWHQLWNFINMEPLE</sequence>
<accession>A0A8J4QF38</accession>
<reference evidence="1" key="1">
    <citation type="submission" date="2020-03" db="EMBL/GenBank/DDBJ databases">
        <title>Castanea mollissima Vanexum genome sequencing.</title>
        <authorList>
            <person name="Staton M."/>
        </authorList>
    </citation>
    <scope>NUCLEOTIDE SEQUENCE</scope>
    <source>
        <tissue evidence="1">Leaf</tissue>
    </source>
</reference>
<dbReference type="AlphaFoldDB" id="A0A8J4QF38"/>
<dbReference type="EMBL" id="JRKL02010006">
    <property type="protein sequence ID" value="KAF3946119.1"/>
    <property type="molecule type" value="Genomic_DNA"/>
</dbReference>